<dbReference type="PROSITE" id="PS50279">
    <property type="entry name" value="BPTI_KUNITZ_2"/>
    <property type="match status" value="1"/>
</dbReference>
<evidence type="ECO:0000313" key="16">
    <source>
        <dbReference type="Proteomes" id="UP000271974"/>
    </source>
</evidence>
<dbReference type="SMART" id="SM00209">
    <property type="entry name" value="TSP1"/>
    <property type="match status" value="3"/>
</dbReference>
<evidence type="ECO:0000256" key="11">
    <source>
        <dbReference type="ARBA" id="ARBA00030964"/>
    </source>
</evidence>
<evidence type="ECO:0000256" key="9">
    <source>
        <dbReference type="ARBA" id="ARBA00023157"/>
    </source>
</evidence>
<dbReference type="Pfam" id="PF00090">
    <property type="entry name" value="TSP_1"/>
    <property type="match status" value="2"/>
</dbReference>
<gene>
    <name evidence="15" type="ORF">EGW08_008630</name>
</gene>
<evidence type="ECO:0000256" key="5">
    <source>
        <dbReference type="ARBA" id="ARBA00022723"/>
    </source>
</evidence>
<dbReference type="PRINTS" id="PR00759">
    <property type="entry name" value="BASICPTASE"/>
</dbReference>
<dbReference type="SMART" id="SM00131">
    <property type="entry name" value="KU"/>
    <property type="match status" value="1"/>
</dbReference>
<dbReference type="FunFam" id="2.20.100.10:FF:000026">
    <property type="entry name" value="Spondin 1"/>
    <property type="match status" value="1"/>
</dbReference>
<evidence type="ECO:0000256" key="10">
    <source>
        <dbReference type="ARBA" id="ARBA00023180"/>
    </source>
</evidence>
<dbReference type="PROSITE" id="PS51020">
    <property type="entry name" value="SPONDIN"/>
    <property type="match status" value="1"/>
</dbReference>
<keyword evidence="9" id="KW-1015">Disulfide bond</keyword>
<dbReference type="Gene3D" id="2.60.40.4060">
    <property type="entry name" value="Reeler domain"/>
    <property type="match status" value="1"/>
</dbReference>
<dbReference type="CDD" id="cd00109">
    <property type="entry name" value="Kunitz-type"/>
    <property type="match status" value="1"/>
</dbReference>
<dbReference type="Proteomes" id="UP000271974">
    <property type="component" value="Unassembled WGS sequence"/>
</dbReference>
<name>A0A3S1BH95_ELYCH</name>
<dbReference type="FunFam" id="4.10.410.10:FF:000020">
    <property type="entry name" value="Collagen, type VI, alpha 3"/>
    <property type="match status" value="1"/>
</dbReference>
<comment type="caution">
    <text evidence="15">The sequence shown here is derived from an EMBL/GenBank/DDBJ whole genome shotgun (WGS) entry which is preliminary data.</text>
</comment>
<dbReference type="InterPro" id="IPR038678">
    <property type="entry name" value="Spondin_N_sf"/>
</dbReference>
<dbReference type="NCBIfam" id="NF038123">
    <property type="entry name" value="NF038123_dom"/>
    <property type="match status" value="1"/>
</dbReference>
<keyword evidence="5" id="KW-0479">Metal-binding</keyword>
<keyword evidence="6" id="KW-0732">Signal</keyword>
<dbReference type="PROSITE" id="PS51019">
    <property type="entry name" value="REELIN"/>
    <property type="match status" value="1"/>
</dbReference>
<dbReference type="Pfam" id="PF19028">
    <property type="entry name" value="TSP1_spondin"/>
    <property type="match status" value="1"/>
</dbReference>
<dbReference type="STRING" id="188477.A0A3S1BH95"/>
<evidence type="ECO:0000256" key="1">
    <source>
        <dbReference type="ARBA" id="ARBA00004498"/>
    </source>
</evidence>
<dbReference type="InterPro" id="IPR009465">
    <property type="entry name" value="Spondin_N"/>
</dbReference>
<dbReference type="Pfam" id="PF00014">
    <property type="entry name" value="Kunitz_BPTI"/>
    <property type="match status" value="1"/>
</dbReference>
<evidence type="ECO:0000256" key="6">
    <source>
        <dbReference type="ARBA" id="ARBA00022729"/>
    </source>
</evidence>
<evidence type="ECO:0000256" key="7">
    <source>
        <dbReference type="ARBA" id="ARBA00022737"/>
    </source>
</evidence>
<dbReference type="InterPro" id="IPR002861">
    <property type="entry name" value="Reeler_dom"/>
</dbReference>
<dbReference type="GO" id="GO:0007155">
    <property type="term" value="P:cell adhesion"/>
    <property type="evidence" value="ECO:0007669"/>
    <property type="project" value="UniProtKB-KW"/>
</dbReference>
<evidence type="ECO:0000259" key="13">
    <source>
        <dbReference type="PROSITE" id="PS51019"/>
    </source>
</evidence>
<evidence type="ECO:0000313" key="15">
    <source>
        <dbReference type="EMBL" id="RUS83611.1"/>
    </source>
</evidence>
<feature type="domain" description="Spondin" evidence="14">
    <location>
        <begin position="219"/>
        <end position="413"/>
    </location>
</feature>
<keyword evidence="4" id="KW-0272">Extracellular matrix</keyword>
<accession>A0A3S1BH95</accession>
<keyword evidence="8" id="KW-0130">Cell adhesion</keyword>
<keyword evidence="7" id="KW-0677">Repeat</keyword>
<reference evidence="15 16" key="1">
    <citation type="submission" date="2019-01" db="EMBL/GenBank/DDBJ databases">
        <title>A draft genome assembly of the solar-powered sea slug Elysia chlorotica.</title>
        <authorList>
            <person name="Cai H."/>
            <person name="Li Q."/>
            <person name="Fang X."/>
            <person name="Li J."/>
            <person name="Curtis N.E."/>
            <person name="Altenburger A."/>
            <person name="Shibata T."/>
            <person name="Feng M."/>
            <person name="Maeda T."/>
            <person name="Schwartz J.A."/>
            <person name="Shigenobu S."/>
            <person name="Lundholm N."/>
            <person name="Nishiyama T."/>
            <person name="Yang H."/>
            <person name="Hasebe M."/>
            <person name="Li S."/>
            <person name="Pierce S.K."/>
            <person name="Wang J."/>
        </authorList>
    </citation>
    <scope>NUCLEOTIDE SEQUENCE [LARGE SCALE GENOMIC DNA]</scope>
    <source>
        <strain evidence="15">EC2010</strain>
        <tissue evidence="15">Whole organism of an adult</tissue>
    </source>
</reference>
<dbReference type="AlphaFoldDB" id="A0A3S1BH95"/>
<dbReference type="InterPro" id="IPR042307">
    <property type="entry name" value="Reeler_sf"/>
</dbReference>
<keyword evidence="10" id="KW-0325">Glycoprotein</keyword>
<dbReference type="Pfam" id="PF02014">
    <property type="entry name" value="Reeler"/>
    <property type="match status" value="1"/>
</dbReference>
<dbReference type="EMBL" id="RQTK01000237">
    <property type="protein sequence ID" value="RUS83611.1"/>
    <property type="molecule type" value="Genomic_DNA"/>
</dbReference>
<dbReference type="GO" id="GO:0004867">
    <property type="term" value="F:serine-type endopeptidase inhibitor activity"/>
    <property type="evidence" value="ECO:0007669"/>
    <property type="project" value="InterPro"/>
</dbReference>
<dbReference type="InterPro" id="IPR044004">
    <property type="entry name" value="TSP1_spondin_dom"/>
</dbReference>
<dbReference type="PROSITE" id="PS50092">
    <property type="entry name" value="TSP1"/>
    <property type="match status" value="3"/>
</dbReference>
<proteinExistence type="predicted"/>
<dbReference type="PANTHER" id="PTHR11311:SF16">
    <property type="entry name" value="SPONDIN-1"/>
    <property type="match status" value="1"/>
</dbReference>
<sequence>MRWRLLSSSEACKARPTLYANYGFALILLVVSIAHMSDHAEGTYAPYIRRICRRYPIHTTVEKQSGDHGFRIKLDGLTTSDTYRPGETYTVHVTGADQYQRLMGVMVEATAIDSKGETYSPGSFNTSIDMRVQDLRLERTCAKPVVAHRYLIRKDAIKFLWTAPRAGAGCVHFNATVIEHSDKWYKDEGMLHKVICEESTQRDSASAVPSDQSAQQAPSQNECCACGKAVYDVVFQGSWSRNTHPKGFPDEKDEFLLHWSNLVGASHSSDYRIWEYGQFSSRGVKEVCEYGSARTILNELKANQFERVHTVVKTDQLWGPTRIMEPLTAGFTVTKKKPLISLLTMIGPSPDWCLGISAESMCTTNCTWKDSMEIDLYPWDAGTDSRVTYLGDKMATVPAERIHRLTNTNPNDRDSPFYGLDIKPFARLTLTKKNEYCTDDEGKSTSAEKAPSTDELMEKCETSPWSDWSECSNACGSGLRERRRMLKTPGVTQDMCELDLVQTDSCMGDCKGRGKKLSDSFVMRHDDQRDPTDTCAVTDWSVWSPCSATCGLGMKERWRMFLFNPEQRVDCGIHLMEKDLCRGEIYDCQKAIMMKNFTAICQQPLDVGPCRGDFPRWFYNHTMEKCQTFSYGGCRGNENRFDTESELRINCMVTPWSEWSECSATCGRGTVMKTRMIKVEPKNGGQRCPRRLVKKKKCRQKRCRKF</sequence>
<dbReference type="InterPro" id="IPR036383">
    <property type="entry name" value="TSP1_rpt_sf"/>
</dbReference>
<dbReference type="SUPFAM" id="SSF82895">
    <property type="entry name" value="TSP-1 type 1 repeat"/>
    <property type="match status" value="3"/>
</dbReference>
<evidence type="ECO:0000256" key="2">
    <source>
        <dbReference type="ARBA" id="ARBA00019594"/>
    </source>
</evidence>
<dbReference type="InterPro" id="IPR051418">
    <property type="entry name" value="Spondin/Thrombospondin_T1"/>
</dbReference>
<feature type="domain" description="BPTI/Kunitz inhibitor" evidence="12">
    <location>
        <begin position="601"/>
        <end position="651"/>
    </location>
</feature>
<comment type="subcellular location">
    <subcellularLocation>
        <location evidence="1">Secreted</location>
        <location evidence="1">Extracellular space</location>
        <location evidence="1">Extracellular matrix</location>
    </subcellularLocation>
</comment>
<dbReference type="Pfam" id="PF06468">
    <property type="entry name" value="Spond_N"/>
    <property type="match status" value="1"/>
</dbReference>
<evidence type="ECO:0000256" key="3">
    <source>
        <dbReference type="ARBA" id="ARBA00022525"/>
    </source>
</evidence>
<dbReference type="Gene3D" id="2.20.100.10">
    <property type="entry name" value="Thrombospondin type-1 (TSP1) repeat"/>
    <property type="match status" value="3"/>
</dbReference>
<keyword evidence="3" id="KW-0964">Secreted</keyword>
<evidence type="ECO:0000259" key="12">
    <source>
        <dbReference type="PROSITE" id="PS50279"/>
    </source>
</evidence>
<dbReference type="GO" id="GO:0046872">
    <property type="term" value="F:metal ion binding"/>
    <property type="evidence" value="ECO:0007669"/>
    <property type="project" value="UniProtKB-KW"/>
</dbReference>
<evidence type="ECO:0000259" key="14">
    <source>
        <dbReference type="PROSITE" id="PS51020"/>
    </source>
</evidence>
<dbReference type="FunFam" id="2.60.40.2130:FF:000002">
    <property type="entry name" value="Putative Spondin-1"/>
    <property type="match status" value="1"/>
</dbReference>
<dbReference type="PANTHER" id="PTHR11311">
    <property type="entry name" value="SPONDIN"/>
    <property type="match status" value="1"/>
</dbReference>
<evidence type="ECO:0000256" key="4">
    <source>
        <dbReference type="ARBA" id="ARBA00022530"/>
    </source>
</evidence>
<feature type="non-terminal residue" evidence="15">
    <location>
        <position position="706"/>
    </location>
</feature>
<dbReference type="InterPro" id="IPR000884">
    <property type="entry name" value="TSP1_rpt"/>
</dbReference>
<dbReference type="GO" id="GO:0031012">
    <property type="term" value="C:extracellular matrix"/>
    <property type="evidence" value="ECO:0007669"/>
    <property type="project" value="TreeGrafter"/>
</dbReference>
<organism evidence="15 16">
    <name type="scientific">Elysia chlorotica</name>
    <name type="common">Eastern emerald elysia</name>
    <name type="synonym">Sea slug</name>
    <dbReference type="NCBI Taxonomy" id="188477"/>
    <lineage>
        <taxon>Eukaryota</taxon>
        <taxon>Metazoa</taxon>
        <taxon>Spiralia</taxon>
        <taxon>Lophotrochozoa</taxon>
        <taxon>Mollusca</taxon>
        <taxon>Gastropoda</taxon>
        <taxon>Heterobranchia</taxon>
        <taxon>Euthyneura</taxon>
        <taxon>Panpulmonata</taxon>
        <taxon>Sacoglossa</taxon>
        <taxon>Placobranchoidea</taxon>
        <taxon>Plakobranchidae</taxon>
        <taxon>Elysia</taxon>
    </lineage>
</organism>
<dbReference type="InterPro" id="IPR002223">
    <property type="entry name" value="Kunitz_BPTI"/>
</dbReference>
<protein>
    <recommendedName>
        <fullName evidence="2">Spondin-1</fullName>
    </recommendedName>
    <alternativeName>
        <fullName evidence="11">F-spondin</fullName>
    </alternativeName>
</protein>
<dbReference type="Gene3D" id="2.60.40.2130">
    <property type="entry name" value="F-spondin domain"/>
    <property type="match status" value="1"/>
</dbReference>
<dbReference type="SUPFAM" id="SSF57362">
    <property type="entry name" value="BPTI-like"/>
    <property type="match status" value="1"/>
</dbReference>
<keyword evidence="16" id="KW-1185">Reference proteome</keyword>
<dbReference type="OrthoDB" id="347314at2759"/>
<evidence type="ECO:0000256" key="8">
    <source>
        <dbReference type="ARBA" id="ARBA00022889"/>
    </source>
</evidence>
<dbReference type="Gene3D" id="4.10.410.10">
    <property type="entry name" value="Pancreatic trypsin inhibitor Kunitz domain"/>
    <property type="match status" value="1"/>
</dbReference>
<dbReference type="CDD" id="cd08544">
    <property type="entry name" value="Reeler"/>
    <property type="match status" value="1"/>
</dbReference>
<dbReference type="InterPro" id="IPR036880">
    <property type="entry name" value="Kunitz_BPTI_sf"/>
</dbReference>
<feature type="domain" description="Reelin" evidence="13">
    <location>
        <begin position="37"/>
        <end position="209"/>
    </location>
</feature>